<dbReference type="eggNOG" id="KOG0592">
    <property type="taxonomic scope" value="Eukaryota"/>
</dbReference>
<dbReference type="Pfam" id="PF14593">
    <property type="entry name" value="PH_3"/>
    <property type="match status" value="1"/>
</dbReference>
<dbReference type="AlphaFoldDB" id="T1G8P6"/>
<dbReference type="HOGENOM" id="CLU_1911867_0_0_1"/>
<accession>T1G8P6</accession>
<reference evidence="4" key="3">
    <citation type="submission" date="2015-06" db="UniProtKB">
        <authorList>
            <consortium name="EnsemblMetazoa"/>
        </authorList>
    </citation>
    <scope>IDENTIFICATION</scope>
</reference>
<dbReference type="CTD" id="20217443"/>
<dbReference type="EnsemblMetazoa" id="HelroT92951">
    <property type="protein sequence ID" value="HelroP92951"/>
    <property type="gene ID" value="HelroG92951"/>
</dbReference>
<name>T1G8P6_HELRO</name>
<dbReference type="STRING" id="6412.T1G8P6"/>
<dbReference type="SUPFAM" id="SSF50729">
    <property type="entry name" value="PH domain-like"/>
    <property type="match status" value="1"/>
</dbReference>
<dbReference type="EMBL" id="KB096085">
    <property type="protein sequence ID" value="ESO08297.1"/>
    <property type="molecule type" value="Genomic_DNA"/>
</dbReference>
<evidence type="ECO:0000313" key="4">
    <source>
        <dbReference type="EnsemblMetazoa" id="HelroP92951"/>
    </source>
</evidence>
<evidence type="ECO:0000313" key="5">
    <source>
        <dbReference type="Proteomes" id="UP000015101"/>
    </source>
</evidence>
<reference evidence="3 5" key="2">
    <citation type="journal article" date="2013" name="Nature">
        <title>Insights into bilaterian evolution from three spiralian genomes.</title>
        <authorList>
            <person name="Simakov O."/>
            <person name="Marletaz F."/>
            <person name="Cho S.J."/>
            <person name="Edsinger-Gonzales E."/>
            <person name="Havlak P."/>
            <person name="Hellsten U."/>
            <person name="Kuo D.H."/>
            <person name="Larsson T."/>
            <person name="Lv J."/>
            <person name="Arendt D."/>
            <person name="Savage R."/>
            <person name="Osoegawa K."/>
            <person name="de Jong P."/>
            <person name="Grimwood J."/>
            <person name="Chapman J.A."/>
            <person name="Shapiro H."/>
            <person name="Aerts A."/>
            <person name="Otillar R.P."/>
            <person name="Terry A.Y."/>
            <person name="Boore J.L."/>
            <person name="Grigoriev I.V."/>
            <person name="Lindberg D.R."/>
            <person name="Seaver E.C."/>
            <person name="Weisblat D.A."/>
            <person name="Putnam N.H."/>
            <person name="Rokhsar D.S."/>
        </authorList>
    </citation>
    <scope>NUCLEOTIDE SEQUENCE</scope>
</reference>
<dbReference type="OMA" id="RRGEVEW"/>
<evidence type="ECO:0000256" key="1">
    <source>
        <dbReference type="SAM" id="MobiDB-lite"/>
    </source>
</evidence>
<dbReference type="KEGG" id="hro:HELRODRAFT_92951"/>
<evidence type="ECO:0000313" key="3">
    <source>
        <dbReference type="EMBL" id="ESO08297.1"/>
    </source>
</evidence>
<feature type="compositionally biased region" description="Low complexity" evidence="1">
    <location>
        <begin position="122"/>
        <end position="133"/>
    </location>
</feature>
<evidence type="ECO:0000259" key="2">
    <source>
        <dbReference type="Pfam" id="PF14593"/>
    </source>
</evidence>
<sequence>LAEQARKNKYHKYVDGHLILKQGLLLKRRYLGWRALPRMFLLTEGPHLYYVDDEADERRGEVEWTEELKTEVIKPKIFYLHTPKRVYYLEDPSANAAKWCQIIEQVARHYFAEEAGSNSRKQSSPQIQQQQPS</sequence>
<dbReference type="Gene3D" id="2.30.29.30">
    <property type="entry name" value="Pleckstrin-homology domain (PH domain)/Phosphotyrosine-binding domain (PTB)"/>
    <property type="match status" value="1"/>
</dbReference>
<dbReference type="InParanoid" id="T1G8P6"/>
<keyword evidence="5" id="KW-1185">Reference proteome</keyword>
<dbReference type="RefSeq" id="XP_009013605.1">
    <property type="nucleotide sequence ID" value="XM_009015357.1"/>
</dbReference>
<dbReference type="OrthoDB" id="347657at2759"/>
<dbReference type="Proteomes" id="UP000015101">
    <property type="component" value="Unassembled WGS sequence"/>
</dbReference>
<organism evidence="4 5">
    <name type="scientific">Helobdella robusta</name>
    <name type="common">Californian leech</name>
    <dbReference type="NCBI Taxonomy" id="6412"/>
    <lineage>
        <taxon>Eukaryota</taxon>
        <taxon>Metazoa</taxon>
        <taxon>Spiralia</taxon>
        <taxon>Lophotrochozoa</taxon>
        <taxon>Annelida</taxon>
        <taxon>Clitellata</taxon>
        <taxon>Hirudinea</taxon>
        <taxon>Rhynchobdellida</taxon>
        <taxon>Glossiphoniidae</taxon>
        <taxon>Helobdella</taxon>
    </lineage>
</organism>
<reference evidence="5" key="1">
    <citation type="submission" date="2012-12" db="EMBL/GenBank/DDBJ databases">
        <authorList>
            <person name="Hellsten U."/>
            <person name="Grimwood J."/>
            <person name="Chapman J.A."/>
            <person name="Shapiro H."/>
            <person name="Aerts A."/>
            <person name="Otillar R.P."/>
            <person name="Terry A.Y."/>
            <person name="Boore J.L."/>
            <person name="Simakov O."/>
            <person name="Marletaz F."/>
            <person name="Cho S.-J."/>
            <person name="Edsinger-Gonzales E."/>
            <person name="Havlak P."/>
            <person name="Kuo D.-H."/>
            <person name="Larsson T."/>
            <person name="Lv J."/>
            <person name="Arendt D."/>
            <person name="Savage R."/>
            <person name="Osoegawa K."/>
            <person name="de Jong P."/>
            <person name="Lindberg D.R."/>
            <person name="Seaver E.C."/>
            <person name="Weisblat D.A."/>
            <person name="Putnam N.H."/>
            <person name="Grigoriev I.V."/>
            <person name="Rokhsar D.S."/>
        </authorList>
    </citation>
    <scope>NUCLEOTIDE SEQUENCE</scope>
</reference>
<dbReference type="EMBL" id="AMQM01011061">
    <property type="status" value="NOT_ANNOTATED_CDS"/>
    <property type="molecule type" value="Genomic_DNA"/>
</dbReference>
<dbReference type="GeneID" id="20217443"/>
<dbReference type="InterPro" id="IPR033931">
    <property type="entry name" value="PDK1-typ_PH"/>
</dbReference>
<protein>
    <recommendedName>
        <fullName evidence="2">PDK1-type PH domain-containing protein</fullName>
    </recommendedName>
</protein>
<dbReference type="InterPro" id="IPR011993">
    <property type="entry name" value="PH-like_dom_sf"/>
</dbReference>
<feature type="domain" description="PDK1-type PH" evidence="2">
    <location>
        <begin position="8"/>
        <end position="111"/>
    </location>
</feature>
<proteinExistence type="predicted"/>
<gene>
    <name evidence="4" type="primary">20217443</name>
    <name evidence="3" type="ORF">HELRODRAFT_92951</name>
</gene>
<feature type="region of interest" description="Disordered" evidence="1">
    <location>
        <begin position="114"/>
        <end position="133"/>
    </location>
</feature>